<gene>
    <name evidence="2" type="ORF">XA68_16029</name>
</gene>
<organism evidence="2 3">
    <name type="scientific">Ophiocordyceps unilateralis</name>
    <name type="common">Zombie-ant fungus</name>
    <name type="synonym">Torrubia unilateralis</name>
    <dbReference type="NCBI Taxonomy" id="268505"/>
    <lineage>
        <taxon>Eukaryota</taxon>
        <taxon>Fungi</taxon>
        <taxon>Dikarya</taxon>
        <taxon>Ascomycota</taxon>
        <taxon>Pezizomycotina</taxon>
        <taxon>Sordariomycetes</taxon>
        <taxon>Hypocreomycetidae</taxon>
        <taxon>Hypocreales</taxon>
        <taxon>Ophiocordycipitaceae</taxon>
        <taxon>Ophiocordyceps</taxon>
    </lineage>
</organism>
<evidence type="ECO:0000313" key="3">
    <source>
        <dbReference type="Proteomes" id="UP000037136"/>
    </source>
</evidence>
<sequence>MYVRCAKSLPTVFRALFRRRFRPKHGWYCAPKAQRPDRTPLPRLAAVLARAHTPDSTFSNSLPEWSHGTSPRRAVKAGTVRSTVRQPGSGGGLLAASLLPAVGDGEGWMDMETKTLEGAHRLPSRGQRNRAGVKARRRHCISTLSSLPAASGGGQPHPEPPPEHWLRSSSGLAGRGPEKKQQAKQQKRNQKSTEAKRHEGPEHTVRYTTTTTEMSQIPRRRDTLSLLASLPPALRPLVRAYLLGYASAVTPRLLTLLLQRLSFRHGAKDRAKDKDEKKLHHGHDRSLLASGLLILRTSLEPRRFPAFCALLVGGSSLLHKPLSVVVARVARPRLSDAACLSLARWLASFVASWLSLGLLQSKRPSPLRRPVGVEPCPEAADESAGRTLDLTLFAVTQALDVIIGELWSRRRARRVAARRWNKVDDFVSRLTDPLSFVVSCALIMWAWFYAPDTLPRSYNKWITSAAHVDQRLIKALRRCRTGELRYGVDTGQAPLLGSMCADYGLPREWGDPAKSIPFPCDIVHMGRGPSCEYHAWRRFCQSWLWSMYTYLPVAAALQLRRPTRHSPFKTLVSAARSSAFLATFITLFYYGVCLGRTRLGPRLLGRDELCRDRLDGGLCVANGCFLCGWSILLETTSRRKDMALFAAPRAMATLLPRRYPNSLQWRETLAFAASTAVVFTCVQENPRRVRGMLGGILSLAMRQ</sequence>
<dbReference type="Proteomes" id="UP000037136">
    <property type="component" value="Unassembled WGS sequence"/>
</dbReference>
<reference evidence="2 3" key="2">
    <citation type="journal article" date="2017" name="Sci. Rep.">
        <title>Ant-infecting Ophiocordyceps genomes reveal a high diversity of potential behavioral manipulation genes and a possible major role for enterotoxins.</title>
        <authorList>
            <person name="de Bekker C."/>
            <person name="Ohm R.A."/>
            <person name="Evans H.C."/>
            <person name="Brachmann A."/>
            <person name="Hughes D.P."/>
        </authorList>
    </citation>
    <scope>NUCLEOTIDE SEQUENCE [LARGE SCALE GENOMIC DNA]</scope>
    <source>
        <strain evidence="2 3">SC16a</strain>
    </source>
</reference>
<feature type="region of interest" description="Disordered" evidence="1">
    <location>
        <begin position="55"/>
        <end position="78"/>
    </location>
</feature>
<dbReference type="AlphaFoldDB" id="A0A2A9P5R7"/>
<dbReference type="PANTHER" id="PTHR12459">
    <property type="entry name" value="TRANSMEMBRANE PROTEIN 135-RELATED"/>
    <property type="match status" value="1"/>
</dbReference>
<evidence type="ECO:0008006" key="4">
    <source>
        <dbReference type="Google" id="ProtNLM"/>
    </source>
</evidence>
<protein>
    <recommendedName>
        <fullName evidence="4">Integral membrane protein</fullName>
    </recommendedName>
</protein>
<feature type="compositionally biased region" description="Basic residues" evidence="1">
    <location>
        <begin position="127"/>
        <end position="140"/>
    </location>
</feature>
<evidence type="ECO:0000256" key="1">
    <source>
        <dbReference type="SAM" id="MobiDB-lite"/>
    </source>
</evidence>
<dbReference type="InterPro" id="IPR026749">
    <property type="entry name" value="Tmem135"/>
</dbReference>
<feature type="region of interest" description="Disordered" evidence="1">
    <location>
        <begin position="116"/>
        <end position="217"/>
    </location>
</feature>
<reference evidence="2 3" key="1">
    <citation type="journal article" date="2015" name="BMC Genomics">
        <title>Gene expression during zombie ant biting behavior reflects the complexity underlying fungal parasitic behavioral manipulation.</title>
        <authorList>
            <person name="de Bekker C."/>
            <person name="Ohm R.A."/>
            <person name="Loreto R.G."/>
            <person name="Sebastian A."/>
            <person name="Albert I."/>
            <person name="Merrow M."/>
            <person name="Brachmann A."/>
            <person name="Hughes D.P."/>
        </authorList>
    </citation>
    <scope>NUCLEOTIDE SEQUENCE [LARGE SCALE GENOMIC DNA]</scope>
    <source>
        <strain evidence="2 3">SC16a</strain>
    </source>
</reference>
<name>A0A2A9P5R7_OPHUN</name>
<comment type="caution">
    <text evidence="2">The sequence shown here is derived from an EMBL/GenBank/DDBJ whole genome shotgun (WGS) entry which is preliminary data.</text>
</comment>
<feature type="compositionally biased region" description="Basic and acidic residues" evidence="1">
    <location>
        <begin position="191"/>
        <end position="205"/>
    </location>
</feature>
<keyword evidence="3" id="KW-1185">Reference proteome</keyword>
<dbReference type="OrthoDB" id="4021778at2759"/>
<dbReference type="PANTHER" id="PTHR12459:SF15">
    <property type="entry name" value="TRANSMEMBRANE PROTEIN 135"/>
    <property type="match status" value="1"/>
</dbReference>
<evidence type="ECO:0000313" key="2">
    <source>
        <dbReference type="EMBL" id="PFH56769.1"/>
    </source>
</evidence>
<proteinExistence type="predicted"/>
<feature type="compositionally biased region" description="Polar residues" evidence="1">
    <location>
        <begin position="55"/>
        <end position="69"/>
    </location>
</feature>
<accession>A0A2A9P5R7</accession>
<dbReference type="EMBL" id="LAZP02000513">
    <property type="protein sequence ID" value="PFH56769.1"/>
    <property type="molecule type" value="Genomic_DNA"/>
</dbReference>